<dbReference type="EMBL" id="CAACVJ010000135">
    <property type="protein sequence ID" value="VEP13800.1"/>
    <property type="molecule type" value="Genomic_DNA"/>
</dbReference>
<dbReference type="Proteomes" id="UP000320055">
    <property type="component" value="Unassembled WGS sequence"/>
</dbReference>
<gene>
    <name evidence="2" type="ORF">H1P_220041</name>
</gene>
<sequence length="33" mass="3481">MDLSQALTVANQAMLAQFDRGLSDVETAIVKGS</sequence>
<accession>A0A563VQX7</accession>
<feature type="domain" description="vWA-MoxR associated protein N-terminal HTH" evidence="1">
    <location>
        <begin position="1"/>
        <end position="33"/>
    </location>
</feature>
<dbReference type="InterPro" id="IPR058651">
    <property type="entry name" value="HTH_VMAP-M9"/>
</dbReference>
<evidence type="ECO:0000313" key="3">
    <source>
        <dbReference type="Proteomes" id="UP000320055"/>
    </source>
</evidence>
<evidence type="ECO:0000313" key="2">
    <source>
        <dbReference type="EMBL" id="VEP13800.1"/>
    </source>
</evidence>
<protein>
    <recommendedName>
        <fullName evidence="1">vWA-MoxR associated protein N-terminal HTH domain-containing protein</fullName>
    </recommendedName>
</protein>
<evidence type="ECO:0000259" key="1">
    <source>
        <dbReference type="Pfam" id="PF26355"/>
    </source>
</evidence>
<dbReference type="Pfam" id="PF26355">
    <property type="entry name" value="HTH_VMAP-M9"/>
    <property type="match status" value="1"/>
</dbReference>
<keyword evidence="3" id="KW-1185">Reference proteome</keyword>
<organism evidence="2 3">
    <name type="scientific">Hyella patelloides LEGE 07179</name>
    <dbReference type="NCBI Taxonomy" id="945734"/>
    <lineage>
        <taxon>Bacteria</taxon>
        <taxon>Bacillati</taxon>
        <taxon>Cyanobacteriota</taxon>
        <taxon>Cyanophyceae</taxon>
        <taxon>Pleurocapsales</taxon>
        <taxon>Hyellaceae</taxon>
        <taxon>Hyella</taxon>
    </lineage>
</organism>
<dbReference type="AlphaFoldDB" id="A0A563VQX7"/>
<reference evidence="2 3" key="1">
    <citation type="submission" date="2019-01" db="EMBL/GenBank/DDBJ databases">
        <authorList>
            <person name="Brito A."/>
        </authorList>
    </citation>
    <scope>NUCLEOTIDE SEQUENCE [LARGE SCALE GENOMIC DNA]</scope>
    <source>
        <strain evidence="2">1</strain>
    </source>
</reference>
<name>A0A563VQX7_9CYAN</name>
<proteinExistence type="predicted"/>